<organism evidence="1 2">
    <name type="scientific">Streptomyces peucetius</name>
    <dbReference type="NCBI Taxonomy" id="1950"/>
    <lineage>
        <taxon>Bacteria</taxon>
        <taxon>Bacillati</taxon>
        <taxon>Actinomycetota</taxon>
        <taxon>Actinomycetes</taxon>
        <taxon>Kitasatosporales</taxon>
        <taxon>Streptomycetaceae</taxon>
        <taxon>Streptomyces</taxon>
    </lineage>
</organism>
<reference evidence="1" key="1">
    <citation type="submission" date="2022-10" db="EMBL/GenBank/DDBJ databases">
        <title>Cytochrome P450 Catalyzes Benzene Ring Formation in the Biosynthesis of Trialkyl-Substituted Aromatic Polyketides.</title>
        <authorList>
            <person name="Zhao E."/>
            <person name="Ge H."/>
        </authorList>
    </citation>
    <scope>NUCLEOTIDE SEQUENCE</scope>
    <source>
        <strain evidence="1">NA0869</strain>
    </source>
</reference>
<dbReference type="Proteomes" id="UP001163878">
    <property type="component" value="Chromosome"/>
</dbReference>
<gene>
    <name evidence="1" type="ORF">OGH68_02895</name>
</gene>
<protein>
    <submittedName>
        <fullName evidence="1">Uncharacterized protein</fullName>
    </submittedName>
</protein>
<name>A0ABY6I2L1_STRPE</name>
<dbReference type="RefSeq" id="WP_264241731.1">
    <property type="nucleotide sequence ID" value="NZ_CP107567.1"/>
</dbReference>
<keyword evidence="2" id="KW-1185">Reference proteome</keyword>
<sequence length="94" mass="10394">MPDRTVELDDDLAQLTHAVDRIARKYEERISEGTGQPSTLRATKPVVTPIDICGRAQEIFQKRKKAWEDANKPTSGPVFASYVAASALVQMFCG</sequence>
<accession>A0ABY6I2L1</accession>
<evidence type="ECO:0000313" key="2">
    <source>
        <dbReference type="Proteomes" id="UP001163878"/>
    </source>
</evidence>
<proteinExistence type="predicted"/>
<dbReference type="EMBL" id="CP107567">
    <property type="protein sequence ID" value="UYQ60525.1"/>
    <property type="molecule type" value="Genomic_DNA"/>
</dbReference>
<evidence type="ECO:0000313" key="1">
    <source>
        <dbReference type="EMBL" id="UYQ60525.1"/>
    </source>
</evidence>